<name>A0A1B9I6I3_9TREE</name>
<protein>
    <submittedName>
        <fullName evidence="2">Uncharacterized protein</fullName>
    </submittedName>
</protein>
<proteinExistence type="predicted"/>
<gene>
    <name evidence="2" type="ORF">I206_03199</name>
    <name evidence="3" type="ORF">I206_102847</name>
</gene>
<evidence type="ECO:0000256" key="1">
    <source>
        <dbReference type="SAM" id="MobiDB-lite"/>
    </source>
</evidence>
<dbReference type="KEGG" id="kpin:30171568"/>
<reference evidence="2" key="1">
    <citation type="submission" date="2013-07" db="EMBL/GenBank/DDBJ databases">
        <title>The Genome Sequence of Cryptococcus pinus CBS10737.</title>
        <authorList>
            <consortium name="The Broad Institute Genome Sequencing Platform"/>
            <person name="Cuomo C."/>
            <person name="Litvintseva A."/>
            <person name="Chen Y."/>
            <person name="Heitman J."/>
            <person name="Sun S."/>
            <person name="Springer D."/>
            <person name="Dromer F."/>
            <person name="Young S.K."/>
            <person name="Zeng Q."/>
            <person name="Gargeya S."/>
            <person name="Fitzgerald M."/>
            <person name="Abouelleil A."/>
            <person name="Alvarado L."/>
            <person name="Berlin A.M."/>
            <person name="Chapman S.B."/>
            <person name="Dewar J."/>
            <person name="Goldberg J."/>
            <person name="Griggs A."/>
            <person name="Gujja S."/>
            <person name="Hansen M."/>
            <person name="Howarth C."/>
            <person name="Imamovic A."/>
            <person name="Larimer J."/>
            <person name="McCowan C."/>
            <person name="Murphy C."/>
            <person name="Pearson M."/>
            <person name="Priest M."/>
            <person name="Roberts A."/>
            <person name="Saif S."/>
            <person name="Shea T."/>
            <person name="Sykes S."/>
            <person name="Wortman J."/>
            <person name="Nusbaum C."/>
            <person name="Birren B."/>
        </authorList>
    </citation>
    <scope>NUCLEOTIDE SEQUENCE [LARGE SCALE GENOMIC DNA]</scope>
    <source>
        <strain evidence="2">CBS 10737</strain>
    </source>
</reference>
<accession>A0A1B9I6I3</accession>
<dbReference type="AlphaFoldDB" id="A0A1B9I6I3"/>
<evidence type="ECO:0000313" key="4">
    <source>
        <dbReference type="Proteomes" id="UP000094020"/>
    </source>
</evidence>
<reference evidence="3" key="2">
    <citation type="submission" date="2013-07" db="EMBL/GenBank/DDBJ databases">
        <authorList>
            <consortium name="The Broad Institute Genome Sequencing Platform"/>
            <person name="Cuomo C."/>
            <person name="Litvintseva A."/>
            <person name="Chen Y."/>
            <person name="Heitman J."/>
            <person name="Sun S."/>
            <person name="Springer D."/>
            <person name="Dromer F."/>
            <person name="Young S.K."/>
            <person name="Zeng Q."/>
            <person name="Gargeya S."/>
            <person name="Fitzgerald M."/>
            <person name="Abouelleil A."/>
            <person name="Alvarado L."/>
            <person name="Berlin A.M."/>
            <person name="Chapman S.B."/>
            <person name="Dewar J."/>
            <person name="Goldberg J."/>
            <person name="Griggs A."/>
            <person name="Gujja S."/>
            <person name="Hansen M."/>
            <person name="Howarth C."/>
            <person name="Imamovic A."/>
            <person name="Larimer J."/>
            <person name="McCowan C."/>
            <person name="Murphy C."/>
            <person name="Pearson M."/>
            <person name="Priest M."/>
            <person name="Roberts A."/>
            <person name="Saif S."/>
            <person name="Shea T."/>
            <person name="Sykes S."/>
            <person name="Wortman J."/>
            <person name="Nusbaum C."/>
            <person name="Birren B."/>
        </authorList>
    </citation>
    <scope>NUCLEOTIDE SEQUENCE</scope>
    <source>
        <strain evidence="3">CBS 10737</strain>
    </source>
</reference>
<feature type="region of interest" description="Disordered" evidence="1">
    <location>
        <begin position="1"/>
        <end position="41"/>
    </location>
</feature>
<reference evidence="3" key="4">
    <citation type="submission" date="2024-02" db="EMBL/GenBank/DDBJ databases">
        <title>Comparative genomics of Cryptococcus and Kwoniella reveals pathogenesis evolution and contrasting modes of karyotype evolution via chromosome fusion or intercentromeric recombination.</title>
        <authorList>
            <person name="Coelho M.A."/>
            <person name="David-Palma M."/>
            <person name="Shea T."/>
            <person name="Bowers K."/>
            <person name="McGinley-Smith S."/>
            <person name="Mohammad A.W."/>
            <person name="Gnirke A."/>
            <person name="Yurkov A.M."/>
            <person name="Nowrousian M."/>
            <person name="Sun S."/>
            <person name="Cuomo C.A."/>
            <person name="Heitman J."/>
        </authorList>
    </citation>
    <scope>NUCLEOTIDE SEQUENCE</scope>
    <source>
        <strain evidence="3">CBS 10737</strain>
    </source>
</reference>
<dbReference type="Proteomes" id="UP000094020">
    <property type="component" value="Chromosome 3"/>
</dbReference>
<sequence>MSYPLTPPPTIRKSDKVLIERNSPSTPCPQPRNASNDDVEEDDWRKWPVTLYNISRQPHTMIKTDNDSVIVKGKHIPNEPLFMRDHSEETNQDDPMVSKDSLLSNDARSARTNDNIPQKIIESDDEIEYLGSATHNSDMVIPSSTITPQHAQLSNNRMTSNTEIFSRNVDTITNLPFKRKRARETDWSEDEDEDIAFVGRSFIPGHDGISQSHSDVSRSDTPLRTMPARDGKACVNCGCSCQGNSEPRLSKRKGTGSSILSTQVRANIVALLVNQEQTLYNQLKSDPRIRDWKDIAEMVGAKREDFDRVRHSARWLQENLPGLVAKGML</sequence>
<dbReference type="EMBL" id="KI894009">
    <property type="protein sequence ID" value="OCF51133.1"/>
    <property type="molecule type" value="Genomic_DNA"/>
</dbReference>
<keyword evidence="4" id="KW-1185">Reference proteome</keyword>
<organism evidence="2">
    <name type="scientific">Kwoniella pini CBS 10737</name>
    <dbReference type="NCBI Taxonomy" id="1296096"/>
    <lineage>
        <taxon>Eukaryota</taxon>
        <taxon>Fungi</taxon>
        <taxon>Dikarya</taxon>
        <taxon>Basidiomycota</taxon>
        <taxon>Agaricomycotina</taxon>
        <taxon>Tremellomycetes</taxon>
        <taxon>Tremellales</taxon>
        <taxon>Cryptococcaceae</taxon>
        <taxon>Kwoniella</taxon>
    </lineage>
</organism>
<dbReference type="GeneID" id="30171568"/>
<dbReference type="EMBL" id="CP144521">
    <property type="protein sequence ID" value="WWC68911.1"/>
    <property type="molecule type" value="Genomic_DNA"/>
</dbReference>
<feature type="compositionally biased region" description="Pro residues" evidence="1">
    <location>
        <begin position="1"/>
        <end position="10"/>
    </location>
</feature>
<reference evidence="2" key="3">
    <citation type="submission" date="2016-07" db="EMBL/GenBank/DDBJ databases">
        <title>Evolution of pathogenesis and genome organization in the Tremellales.</title>
        <authorList>
            <person name="Cuomo C."/>
            <person name="Litvintseva A."/>
            <person name="Heitman J."/>
            <person name="Chen Y."/>
            <person name="Sun S."/>
            <person name="Springer D."/>
            <person name="Dromer F."/>
            <person name="Young S."/>
            <person name="Zeng Q."/>
            <person name="Chapman S."/>
            <person name="Gujja S."/>
            <person name="Saif S."/>
            <person name="Birren B."/>
        </authorList>
    </citation>
    <scope>NUCLEOTIDE SEQUENCE</scope>
    <source>
        <strain evidence="2">CBS 10737</strain>
    </source>
</reference>
<dbReference type="RefSeq" id="XP_019012352.1">
    <property type="nucleotide sequence ID" value="XM_019154949.1"/>
</dbReference>
<dbReference type="OrthoDB" id="2565228at2759"/>
<evidence type="ECO:0000313" key="2">
    <source>
        <dbReference type="EMBL" id="OCF51133.1"/>
    </source>
</evidence>
<evidence type="ECO:0000313" key="3">
    <source>
        <dbReference type="EMBL" id="WWC68911.1"/>
    </source>
</evidence>